<dbReference type="EMBL" id="UGXH01000003">
    <property type="protein sequence ID" value="SUG54812.1"/>
    <property type="molecule type" value="Genomic_DNA"/>
</dbReference>
<evidence type="ECO:0000313" key="2">
    <source>
        <dbReference type="Proteomes" id="UP000254633"/>
    </source>
</evidence>
<accession>A0A379TW82</accession>
<organism evidence="1 2">
    <name type="scientific">Salmonella diarizonae</name>
    <dbReference type="NCBI Taxonomy" id="59204"/>
    <lineage>
        <taxon>Bacteria</taxon>
        <taxon>Pseudomonadati</taxon>
        <taxon>Pseudomonadota</taxon>
        <taxon>Gammaproteobacteria</taxon>
        <taxon>Enterobacterales</taxon>
        <taxon>Enterobacteriaceae</taxon>
        <taxon>Salmonella</taxon>
    </lineage>
</organism>
<reference evidence="1 2" key="1">
    <citation type="submission" date="2018-06" db="EMBL/GenBank/DDBJ databases">
        <authorList>
            <consortium name="Pathogen Informatics"/>
            <person name="Doyle S."/>
        </authorList>
    </citation>
    <scope>NUCLEOTIDE SEQUENCE [LARGE SCALE GENOMIC DNA]</scope>
    <source>
        <strain evidence="1 2">NCTC10060</strain>
    </source>
</reference>
<dbReference type="Proteomes" id="UP000254633">
    <property type="component" value="Unassembled WGS sequence"/>
</dbReference>
<dbReference type="AlphaFoldDB" id="A0A379TW82"/>
<name>A0A379TW82_SALDZ</name>
<sequence>MGVGHQQTIDKVFFFNTRGRFTFPAATLRFVIRQRLIFDVTLVRQRHDNIFLANQIFDINIGAIGGDFGTALIAELLAN</sequence>
<proteinExistence type="predicted"/>
<gene>
    <name evidence="1" type="ORF">NCTC10060_01923</name>
</gene>
<evidence type="ECO:0000313" key="1">
    <source>
        <dbReference type="EMBL" id="SUG54812.1"/>
    </source>
</evidence>
<protein>
    <submittedName>
        <fullName evidence="1">Uncharacterized protein</fullName>
    </submittedName>
</protein>